<accession>A0A1L9B7G8</accession>
<sequence length="277" mass="28599">MNMSRLLAALAALLLVPAAARADEGGCSRWLSPALAEGPVALGFLSADVSTGRRACPRTEVGLGVQGNAIIETQNLYGAVTGAGVVSGSVAVRPDLEVFATLEATRIQYVQNASLTGMDVALGQLTVGATWAVLSRGAFVLAPGARLQLPTSFASPRTRIMGAEVGAALLYRPTERFDVHGYAGVDGDMGMGAAASLPRAGVLVNVGVEYAFFRQFAVVLDANVRFGRRAVLDSVAPTLGLRFSAGEHFGAELGGSLPVLGAERALAAGGLKFTWRL</sequence>
<evidence type="ECO:0000313" key="2">
    <source>
        <dbReference type="EMBL" id="OJH38192.1"/>
    </source>
</evidence>
<feature type="chain" id="PRO_5012499227" description="Outer membrane protein beta-barrel domain-containing protein" evidence="1">
    <location>
        <begin position="23"/>
        <end position="277"/>
    </location>
</feature>
<dbReference type="OrthoDB" id="5504662at2"/>
<organism evidence="2 3">
    <name type="scientific">Cystobacter ferrugineus</name>
    <dbReference type="NCBI Taxonomy" id="83449"/>
    <lineage>
        <taxon>Bacteria</taxon>
        <taxon>Pseudomonadati</taxon>
        <taxon>Myxococcota</taxon>
        <taxon>Myxococcia</taxon>
        <taxon>Myxococcales</taxon>
        <taxon>Cystobacterineae</taxon>
        <taxon>Archangiaceae</taxon>
        <taxon>Cystobacter</taxon>
    </lineage>
</organism>
<reference evidence="2 3" key="2">
    <citation type="submission" date="2016-12" db="EMBL/GenBank/DDBJ databases">
        <title>Draft Genome Sequence of Cystobacter ferrugineus Strain Cbfe23.</title>
        <authorList>
            <person name="Akbar S."/>
            <person name="Dowd S.E."/>
            <person name="Stevens D.C."/>
        </authorList>
    </citation>
    <scope>NUCLEOTIDE SEQUENCE [LARGE SCALE GENOMIC DNA]</scope>
    <source>
        <strain evidence="2 3">Cbfe23</strain>
    </source>
</reference>
<evidence type="ECO:0000256" key="1">
    <source>
        <dbReference type="SAM" id="SignalP"/>
    </source>
</evidence>
<name>A0A1L9B7G8_9BACT</name>
<dbReference type="Proteomes" id="UP000182229">
    <property type="component" value="Unassembled WGS sequence"/>
</dbReference>
<evidence type="ECO:0000313" key="3">
    <source>
        <dbReference type="Proteomes" id="UP000182229"/>
    </source>
</evidence>
<gene>
    <name evidence="2" type="ORF">BON30_23880</name>
</gene>
<reference evidence="3" key="1">
    <citation type="submission" date="2016-11" db="EMBL/GenBank/DDBJ databases">
        <authorList>
            <person name="Shukria A."/>
            <person name="Stevens D.C."/>
        </authorList>
    </citation>
    <scope>NUCLEOTIDE SEQUENCE [LARGE SCALE GENOMIC DNA]</scope>
    <source>
        <strain evidence="3">Cbfe23</strain>
    </source>
</reference>
<keyword evidence="1" id="KW-0732">Signal</keyword>
<dbReference type="STRING" id="83449.BON30_23880"/>
<dbReference type="RefSeq" id="WP_071900700.1">
    <property type="nucleotide sequence ID" value="NZ_MPIN01000006.1"/>
</dbReference>
<comment type="caution">
    <text evidence="2">The sequence shown here is derived from an EMBL/GenBank/DDBJ whole genome shotgun (WGS) entry which is preliminary data.</text>
</comment>
<feature type="signal peptide" evidence="1">
    <location>
        <begin position="1"/>
        <end position="22"/>
    </location>
</feature>
<dbReference type="AlphaFoldDB" id="A0A1L9B7G8"/>
<keyword evidence="3" id="KW-1185">Reference proteome</keyword>
<protein>
    <recommendedName>
        <fullName evidence="4">Outer membrane protein beta-barrel domain-containing protein</fullName>
    </recommendedName>
</protein>
<proteinExistence type="predicted"/>
<dbReference type="EMBL" id="MPIN01000006">
    <property type="protein sequence ID" value="OJH38192.1"/>
    <property type="molecule type" value="Genomic_DNA"/>
</dbReference>
<evidence type="ECO:0008006" key="4">
    <source>
        <dbReference type="Google" id="ProtNLM"/>
    </source>
</evidence>